<proteinExistence type="predicted"/>
<dbReference type="PROSITE" id="PS51222">
    <property type="entry name" value="DCD"/>
    <property type="match status" value="1"/>
</dbReference>
<feature type="region of interest" description="Disordered" evidence="1">
    <location>
        <begin position="711"/>
        <end position="750"/>
    </location>
</feature>
<feature type="domain" description="DCD" evidence="2">
    <location>
        <begin position="13"/>
        <end position="143"/>
    </location>
</feature>
<evidence type="ECO:0000313" key="3">
    <source>
        <dbReference type="EMBL" id="CAK9311654.1"/>
    </source>
</evidence>
<dbReference type="Proteomes" id="UP001642487">
    <property type="component" value="Chromosome 10"/>
</dbReference>
<accession>A0ABP0XU43</accession>
<protein>
    <recommendedName>
        <fullName evidence="2">DCD domain-containing protein</fullName>
    </recommendedName>
</protein>
<gene>
    <name evidence="3" type="ORF">CITCOLO1_LOCUS3317</name>
</gene>
<reference evidence="3 4" key="1">
    <citation type="submission" date="2024-03" db="EMBL/GenBank/DDBJ databases">
        <authorList>
            <person name="Gkanogiannis A."/>
            <person name="Becerra Lopez-Lavalle L."/>
        </authorList>
    </citation>
    <scope>NUCLEOTIDE SEQUENCE [LARGE SCALE GENOMIC DNA]</scope>
</reference>
<sequence length="750" mass="83573">MGANMENTAHGTVPEYGAIFMSNSMTRAECFERKLFGLPYWLGDFVLQIKSGMILFLFEYENRVLHGVFQAISDGAMNIVPHAYCSSGKQFPAQVKFSILWSCNPLFEDHFQSAIKENYFSAKKFNFGLSKVQVHRLLSLFRLTKFSDQLHTRQLSSDLFECSSDYLIGGRQSVADGDGLILNGRLQRKLMEGEEQVNTMQDSATLSHYNIRNIISTTENAVYYPYMDTNFTCNSGRLSSAQIKMLSLYSQSDCTSMAIQTSVSLENIRVPSVTQSQINLSCSDLNLLPLPTREFENDGSLRRSIITSEYPSNGLNDSFFSYQNELGLARQGNPVIYVPETKELPSQLPFDSVVVSSMPSIEHAAANHGQECYGSSGSMHSDSERKGGVFSRLSYPSDASIRESNGYNHQMLFLDPSIDGVMSILQRHCWTNHEMPCSKRNAGRNFAKKKWTKSFLSSHGNCFQASDEHGANNEDSIDGNSNHIAIGIPFVNFKRRRKQCKVEDCTPTGGELSGLQQKKRKLIRPSFACSELHESGDTNSVSPSLRSMPKDSLFRGKSNIDHVIETDKTEKLCPAVELPDIIWLVDDEDKNIGIETEATAEDCCGSNGNSEDRISSSDYISDSDLNITSKVLVVNESCRSTHNCSTLEDHTNFQNLDNSGLCRQELPLEGSELKAGNSFIRFNEGGNKCKKELIESVNIVEPFQGFVDVIESSGKSSSPLNSASENAPEEVIERRKENNENEESRPGTEL</sequence>
<dbReference type="EMBL" id="OZ021744">
    <property type="protein sequence ID" value="CAK9311654.1"/>
    <property type="molecule type" value="Genomic_DNA"/>
</dbReference>
<keyword evidence="4" id="KW-1185">Reference proteome</keyword>
<evidence type="ECO:0000259" key="2">
    <source>
        <dbReference type="PROSITE" id="PS51222"/>
    </source>
</evidence>
<dbReference type="PANTHER" id="PTHR46444">
    <property type="entry name" value="DCD (DEVELOPMENT AND CELL DEATH) DOMAIN PROTEIN-RELATED"/>
    <property type="match status" value="1"/>
</dbReference>
<feature type="compositionally biased region" description="Polar residues" evidence="1">
    <location>
        <begin position="713"/>
        <end position="725"/>
    </location>
</feature>
<evidence type="ECO:0000313" key="4">
    <source>
        <dbReference type="Proteomes" id="UP001642487"/>
    </source>
</evidence>
<evidence type="ECO:0000256" key="1">
    <source>
        <dbReference type="SAM" id="MobiDB-lite"/>
    </source>
</evidence>
<dbReference type="SMART" id="SM00767">
    <property type="entry name" value="DCD"/>
    <property type="match status" value="1"/>
</dbReference>
<organism evidence="3 4">
    <name type="scientific">Citrullus colocynthis</name>
    <name type="common">colocynth</name>
    <dbReference type="NCBI Taxonomy" id="252529"/>
    <lineage>
        <taxon>Eukaryota</taxon>
        <taxon>Viridiplantae</taxon>
        <taxon>Streptophyta</taxon>
        <taxon>Embryophyta</taxon>
        <taxon>Tracheophyta</taxon>
        <taxon>Spermatophyta</taxon>
        <taxon>Magnoliopsida</taxon>
        <taxon>eudicotyledons</taxon>
        <taxon>Gunneridae</taxon>
        <taxon>Pentapetalae</taxon>
        <taxon>rosids</taxon>
        <taxon>fabids</taxon>
        <taxon>Cucurbitales</taxon>
        <taxon>Cucurbitaceae</taxon>
        <taxon>Benincaseae</taxon>
        <taxon>Citrullus</taxon>
    </lineage>
</organism>
<dbReference type="InterPro" id="IPR013989">
    <property type="entry name" value="Dev_and_cell_death_domain"/>
</dbReference>
<dbReference type="PANTHER" id="PTHR46444:SF9">
    <property type="entry name" value="DCD (DEVELOPMENT AND CELL DEATH) DOMAIN PROTEIN"/>
    <property type="match status" value="1"/>
</dbReference>
<dbReference type="Pfam" id="PF10539">
    <property type="entry name" value="Dev_Cell_Death"/>
    <property type="match status" value="1"/>
</dbReference>
<name>A0ABP0XU43_9ROSI</name>
<feature type="compositionally biased region" description="Basic and acidic residues" evidence="1">
    <location>
        <begin position="731"/>
        <end position="750"/>
    </location>
</feature>